<organism evidence="2 3">
    <name type="scientific">Paramecium primaurelia</name>
    <dbReference type="NCBI Taxonomy" id="5886"/>
    <lineage>
        <taxon>Eukaryota</taxon>
        <taxon>Sar</taxon>
        <taxon>Alveolata</taxon>
        <taxon>Ciliophora</taxon>
        <taxon>Intramacronucleata</taxon>
        <taxon>Oligohymenophorea</taxon>
        <taxon>Peniculida</taxon>
        <taxon>Parameciidae</taxon>
        <taxon>Paramecium</taxon>
    </lineage>
</organism>
<accession>A0A8S1Q3J8</accession>
<dbReference type="AlphaFoldDB" id="A0A8S1Q3J8"/>
<feature type="compositionally biased region" description="Basic and acidic residues" evidence="1">
    <location>
        <begin position="141"/>
        <end position="153"/>
    </location>
</feature>
<evidence type="ECO:0000313" key="3">
    <source>
        <dbReference type="Proteomes" id="UP000688137"/>
    </source>
</evidence>
<dbReference type="OMA" id="KQANDVN"/>
<sequence>MGKKKPDSFLSQLSKLFNGEKIIKLTIKRNLKEQYPQLRKRLRRKQKQQLLSEIKQVNDINEIIIRSQTQKLTISTSSNKQQINKFADSLSNIYRLYCHDQQKQIKKKHVLLPTQPNAKSKTQQRLKAKKLRNKERRQKRHELSKLKKKDLQRQKTFASKKREDQQQ</sequence>
<proteinExistence type="predicted"/>
<evidence type="ECO:0000256" key="1">
    <source>
        <dbReference type="SAM" id="MobiDB-lite"/>
    </source>
</evidence>
<gene>
    <name evidence="2" type="ORF">PPRIM_AZ9-3.1.T1430071</name>
</gene>
<keyword evidence="3" id="KW-1185">Reference proteome</keyword>
<protein>
    <submittedName>
        <fullName evidence="2">Uncharacterized protein</fullName>
    </submittedName>
</protein>
<dbReference type="Proteomes" id="UP000688137">
    <property type="component" value="Unassembled WGS sequence"/>
</dbReference>
<feature type="region of interest" description="Disordered" evidence="1">
    <location>
        <begin position="115"/>
        <end position="167"/>
    </location>
</feature>
<name>A0A8S1Q3J8_PARPR</name>
<reference evidence="2" key="1">
    <citation type="submission" date="2021-01" db="EMBL/GenBank/DDBJ databases">
        <authorList>
            <consortium name="Genoscope - CEA"/>
            <person name="William W."/>
        </authorList>
    </citation>
    <scope>NUCLEOTIDE SEQUENCE</scope>
</reference>
<evidence type="ECO:0000313" key="2">
    <source>
        <dbReference type="EMBL" id="CAD8110209.1"/>
    </source>
</evidence>
<comment type="caution">
    <text evidence="2">The sequence shown here is derived from an EMBL/GenBank/DDBJ whole genome shotgun (WGS) entry which is preliminary data.</text>
</comment>
<feature type="compositionally biased region" description="Basic residues" evidence="1">
    <location>
        <begin position="122"/>
        <end position="140"/>
    </location>
</feature>
<dbReference type="EMBL" id="CAJJDM010000147">
    <property type="protein sequence ID" value="CAD8110209.1"/>
    <property type="molecule type" value="Genomic_DNA"/>
</dbReference>